<name>X1IV87_9ZZZZ</name>
<accession>X1IV87</accession>
<protein>
    <submittedName>
        <fullName evidence="1">Uncharacterized protein</fullName>
    </submittedName>
</protein>
<feature type="non-terminal residue" evidence="1">
    <location>
        <position position="270"/>
    </location>
</feature>
<sequence>DIYIVGYTKSGVTFKTNADDKSLGTSGSWQDINCSSEAPSAIGLIWEVVTLGWNLDFGLRKNGSSDNRYTRPVYPSWAGAVIGCDASQICEGKIESTNVDFFLVGYITDGCTFNTNATDVSLGTTGAWTDLSALPSGANMGIIEVIDTTVGARDYGLRKNGSAEDIYQMVYAHTWGIVECDANRVIEGKIESTNVDFFVVGYSIEVTLVEKSSSDIGAGSEASSPIATLSQADSGDGVETLLSRALGVAEVGSGAEVWALLAVLVATGET</sequence>
<gene>
    <name evidence="1" type="ORF">S03H2_43393</name>
</gene>
<feature type="non-terminal residue" evidence="1">
    <location>
        <position position="1"/>
    </location>
</feature>
<organism evidence="1">
    <name type="scientific">marine sediment metagenome</name>
    <dbReference type="NCBI Taxonomy" id="412755"/>
    <lineage>
        <taxon>unclassified sequences</taxon>
        <taxon>metagenomes</taxon>
        <taxon>ecological metagenomes</taxon>
    </lineage>
</organism>
<dbReference type="EMBL" id="BARU01027065">
    <property type="protein sequence ID" value="GAH69999.1"/>
    <property type="molecule type" value="Genomic_DNA"/>
</dbReference>
<evidence type="ECO:0000313" key="1">
    <source>
        <dbReference type="EMBL" id="GAH69999.1"/>
    </source>
</evidence>
<dbReference type="AlphaFoldDB" id="X1IV87"/>
<reference evidence="1" key="1">
    <citation type="journal article" date="2014" name="Front. Microbiol.">
        <title>High frequency of phylogenetically diverse reductive dehalogenase-homologous genes in deep subseafloor sedimentary metagenomes.</title>
        <authorList>
            <person name="Kawai M."/>
            <person name="Futagami T."/>
            <person name="Toyoda A."/>
            <person name="Takaki Y."/>
            <person name="Nishi S."/>
            <person name="Hori S."/>
            <person name="Arai W."/>
            <person name="Tsubouchi T."/>
            <person name="Morono Y."/>
            <person name="Uchiyama I."/>
            <person name="Ito T."/>
            <person name="Fujiyama A."/>
            <person name="Inagaki F."/>
            <person name="Takami H."/>
        </authorList>
    </citation>
    <scope>NUCLEOTIDE SEQUENCE</scope>
    <source>
        <strain evidence="1">Expedition CK06-06</strain>
    </source>
</reference>
<proteinExistence type="predicted"/>
<comment type="caution">
    <text evidence="1">The sequence shown here is derived from an EMBL/GenBank/DDBJ whole genome shotgun (WGS) entry which is preliminary data.</text>
</comment>